<organism evidence="2 3">
    <name type="scientific">Pristionchus mayeri</name>
    <dbReference type="NCBI Taxonomy" id="1317129"/>
    <lineage>
        <taxon>Eukaryota</taxon>
        <taxon>Metazoa</taxon>
        <taxon>Ecdysozoa</taxon>
        <taxon>Nematoda</taxon>
        <taxon>Chromadorea</taxon>
        <taxon>Rhabditida</taxon>
        <taxon>Rhabditina</taxon>
        <taxon>Diplogasteromorpha</taxon>
        <taxon>Diplogasteroidea</taxon>
        <taxon>Neodiplogasteridae</taxon>
        <taxon>Pristionchus</taxon>
    </lineage>
</organism>
<evidence type="ECO:0000256" key="1">
    <source>
        <dbReference type="SAM" id="SignalP"/>
    </source>
</evidence>
<feature type="non-terminal residue" evidence="2">
    <location>
        <position position="1"/>
    </location>
</feature>
<dbReference type="EMBL" id="BTRK01000006">
    <property type="protein sequence ID" value="GMR60757.1"/>
    <property type="molecule type" value="Genomic_DNA"/>
</dbReference>
<feature type="signal peptide" evidence="1">
    <location>
        <begin position="1"/>
        <end position="29"/>
    </location>
</feature>
<reference evidence="3" key="1">
    <citation type="submission" date="2022-10" db="EMBL/GenBank/DDBJ databases">
        <title>Genome assembly of Pristionchus species.</title>
        <authorList>
            <person name="Yoshida K."/>
            <person name="Sommer R.J."/>
        </authorList>
    </citation>
    <scope>NUCLEOTIDE SEQUENCE [LARGE SCALE GENOMIC DNA]</scope>
    <source>
        <strain evidence="3">RS5460</strain>
    </source>
</reference>
<comment type="caution">
    <text evidence="2">The sequence shown here is derived from an EMBL/GenBank/DDBJ whole genome shotgun (WGS) entry which is preliminary data.</text>
</comment>
<evidence type="ECO:0000313" key="2">
    <source>
        <dbReference type="EMBL" id="GMR60757.1"/>
    </source>
</evidence>
<accession>A0AAN5DEM5</accession>
<dbReference type="AlphaFoldDB" id="A0AAN5DEM5"/>
<feature type="chain" id="PRO_5042883510" evidence="1">
    <location>
        <begin position="30"/>
        <end position="126"/>
    </location>
</feature>
<name>A0AAN5DEM5_9BILA</name>
<evidence type="ECO:0000313" key="3">
    <source>
        <dbReference type="Proteomes" id="UP001328107"/>
    </source>
</evidence>
<dbReference type="Proteomes" id="UP001328107">
    <property type="component" value="Unassembled WGS sequence"/>
</dbReference>
<protein>
    <submittedName>
        <fullName evidence="2">Uncharacterized protein</fullName>
    </submittedName>
</protein>
<keyword evidence="1" id="KW-0732">Signal</keyword>
<keyword evidence="3" id="KW-1185">Reference proteome</keyword>
<sequence length="126" mass="14245">LELCSRPHSAMMLPTTVVLLSILTTVVHSFTAASGCLYDHFQDPSVKEKCEKHLMCENMVSTKEFECNTKAGYNLQYYSEEKNEWMLIGSSPLTCVGRILDLKVATGGVITHSIPRWLRYAKESKR</sequence>
<proteinExistence type="predicted"/>
<gene>
    <name evidence="2" type="ORF">PMAYCL1PPCAC_30952</name>
</gene>